<name>A0ABQ6CQJ4_9HYPH</name>
<dbReference type="Pfam" id="PF04588">
    <property type="entry name" value="HIG_1_N"/>
    <property type="match status" value="1"/>
</dbReference>
<dbReference type="RefSeq" id="WP_284315583.1">
    <property type="nucleotide sequence ID" value="NZ_BSPC01000064.1"/>
</dbReference>
<dbReference type="EMBL" id="BSPC01000064">
    <property type="protein sequence ID" value="GLS22621.1"/>
    <property type="molecule type" value="Genomic_DNA"/>
</dbReference>
<reference evidence="7" key="1">
    <citation type="journal article" date="2019" name="Int. J. Syst. Evol. Microbiol.">
        <title>The Global Catalogue of Microorganisms (GCM) 10K type strain sequencing project: providing services to taxonomists for standard genome sequencing and annotation.</title>
        <authorList>
            <consortium name="The Broad Institute Genomics Platform"/>
            <consortium name="The Broad Institute Genome Sequencing Center for Infectious Disease"/>
            <person name="Wu L."/>
            <person name="Ma J."/>
        </authorList>
    </citation>
    <scope>NUCLEOTIDE SEQUENCE [LARGE SCALE GENOMIC DNA]</scope>
    <source>
        <strain evidence="7">NBRC 101365</strain>
    </source>
</reference>
<evidence type="ECO:0000256" key="1">
    <source>
        <dbReference type="ARBA" id="ARBA00022692"/>
    </source>
</evidence>
<comment type="caution">
    <text evidence="6">The sequence shown here is derived from an EMBL/GenBank/DDBJ whole genome shotgun (WGS) entry which is preliminary data.</text>
</comment>
<feature type="transmembrane region" description="Helical" evidence="4">
    <location>
        <begin position="6"/>
        <end position="24"/>
    </location>
</feature>
<evidence type="ECO:0000256" key="3">
    <source>
        <dbReference type="ARBA" id="ARBA00023136"/>
    </source>
</evidence>
<accession>A0ABQ6CQJ4</accession>
<keyword evidence="3 4" id="KW-0472">Membrane</keyword>
<feature type="domain" description="HIG1" evidence="5">
    <location>
        <begin position="1"/>
        <end position="63"/>
    </location>
</feature>
<dbReference type="PROSITE" id="PS51503">
    <property type="entry name" value="HIG1"/>
    <property type="match status" value="1"/>
</dbReference>
<organism evidence="6 7">
    <name type="scientific">Labrys miyagiensis</name>
    <dbReference type="NCBI Taxonomy" id="346912"/>
    <lineage>
        <taxon>Bacteria</taxon>
        <taxon>Pseudomonadati</taxon>
        <taxon>Pseudomonadota</taxon>
        <taxon>Alphaproteobacteria</taxon>
        <taxon>Hyphomicrobiales</taxon>
        <taxon>Xanthobacteraceae</taxon>
        <taxon>Labrys</taxon>
    </lineage>
</organism>
<feature type="transmembrane region" description="Helical" evidence="4">
    <location>
        <begin position="44"/>
        <end position="62"/>
    </location>
</feature>
<evidence type="ECO:0000313" key="7">
    <source>
        <dbReference type="Proteomes" id="UP001156882"/>
    </source>
</evidence>
<gene>
    <name evidence="6" type="ORF">GCM10007874_56410</name>
</gene>
<dbReference type="InterPro" id="IPR007667">
    <property type="entry name" value="Hypoxia_induced_domain"/>
</dbReference>
<dbReference type="Proteomes" id="UP001156882">
    <property type="component" value="Unassembled WGS sequence"/>
</dbReference>
<dbReference type="NCBIfam" id="NF033233">
    <property type="entry name" value="twin_helix"/>
    <property type="match status" value="1"/>
</dbReference>
<protein>
    <recommendedName>
        <fullName evidence="5">HIG1 domain-containing protein</fullName>
    </recommendedName>
</protein>
<evidence type="ECO:0000259" key="5">
    <source>
        <dbReference type="PROSITE" id="PS51503"/>
    </source>
</evidence>
<keyword evidence="7" id="KW-1185">Reference proteome</keyword>
<evidence type="ECO:0000313" key="6">
    <source>
        <dbReference type="EMBL" id="GLS22621.1"/>
    </source>
</evidence>
<keyword evidence="1 4" id="KW-0812">Transmembrane</keyword>
<evidence type="ECO:0000256" key="2">
    <source>
        <dbReference type="ARBA" id="ARBA00022989"/>
    </source>
</evidence>
<sequence length="63" mass="6950">MASFFYILVPFAILAVAIVLGMGLHNMMKGGDGQRSQKLMQLRVLLQAVAIVIIMAAIYFAHR</sequence>
<proteinExistence type="predicted"/>
<keyword evidence="2 4" id="KW-1133">Transmembrane helix</keyword>
<dbReference type="Gene3D" id="6.10.140.1320">
    <property type="match status" value="1"/>
</dbReference>
<evidence type="ECO:0000256" key="4">
    <source>
        <dbReference type="SAM" id="Phobius"/>
    </source>
</evidence>